<dbReference type="AlphaFoldDB" id="A0A2B9D6Z7"/>
<dbReference type="Proteomes" id="UP000222054">
    <property type="component" value="Unassembled WGS sequence"/>
</dbReference>
<protein>
    <submittedName>
        <fullName evidence="2">Type VII secretion protein</fullName>
    </submittedName>
</protein>
<dbReference type="RefSeq" id="WP_098779011.1">
    <property type="nucleotide sequence ID" value="NZ_NUHO01000194.1"/>
</dbReference>
<dbReference type="NCBIfam" id="TIGR03930">
    <property type="entry name" value="WXG100_ESAT6"/>
    <property type="match status" value="1"/>
</dbReference>
<keyword evidence="1" id="KW-0175">Coiled coil</keyword>
<evidence type="ECO:0000256" key="1">
    <source>
        <dbReference type="SAM" id="Coils"/>
    </source>
</evidence>
<feature type="coiled-coil region" evidence="1">
    <location>
        <begin position="62"/>
        <end position="89"/>
    </location>
</feature>
<accession>A0A2B9D6Z7</accession>
<reference evidence="2 3" key="1">
    <citation type="submission" date="2017-09" db="EMBL/GenBank/DDBJ databases">
        <title>Large-scale bioinformatics analysis of Bacillus genomes uncovers conserved roles of natural products in bacterial physiology.</title>
        <authorList>
            <consortium name="Agbiome Team Llc"/>
            <person name="Bleich R.M."/>
            <person name="Grubbs K.J."/>
            <person name="Santa Maria K.C."/>
            <person name="Allen S.E."/>
            <person name="Farag S."/>
            <person name="Shank E.A."/>
            <person name="Bowers A."/>
        </authorList>
    </citation>
    <scope>NUCLEOTIDE SEQUENCE [LARGE SCALE GENOMIC DNA]</scope>
    <source>
        <strain evidence="2 3">AFS053130</strain>
    </source>
</reference>
<dbReference type="SUPFAM" id="SSF140453">
    <property type="entry name" value="EsxAB dimer-like"/>
    <property type="match status" value="1"/>
</dbReference>
<organism evidence="2 3">
    <name type="scientific">Bacillus cereus</name>
    <dbReference type="NCBI Taxonomy" id="1396"/>
    <lineage>
        <taxon>Bacteria</taxon>
        <taxon>Bacillati</taxon>
        <taxon>Bacillota</taxon>
        <taxon>Bacilli</taxon>
        <taxon>Bacillales</taxon>
        <taxon>Bacillaceae</taxon>
        <taxon>Bacillus</taxon>
        <taxon>Bacillus cereus group</taxon>
    </lineage>
</organism>
<evidence type="ECO:0000313" key="3">
    <source>
        <dbReference type="Proteomes" id="UP000222054"/>
    </source>
</evidence>
<name>A0A2B9D6Z7_BACCE</name>
<dbReference type="Gene3D" id="1.10.287.850">
    <property type="entry name" value="HP0062-like domain"/>
    <property type="match status" value="1"/>
</dbReference>
<gene>
    <name evidence="2" type="ORF">CN958_26220</name>
</gene>
<dbReference type="EMBL" id="NUHO01000194">
    <property type="protein sequence ID" value="PGM88458.1"/>
    <property type="molecule type" value="Genomic_DNA"/>
</dbReference>
<sequence length="293" mass="31801">MGNIQVKPEELRRIAKNFKYASNVESNRHLNIQRELFNLQMKWIGASSLSFYNDLPRMNKAHESFLNMLKQIEDELMRIAEKFEKADMEYSSKKSKNSKNDSLLMNSKSAVEAGAGVVVKGIGNVINGEKYEKSLVDEKGTGGLFIKGLTVEAEPFVSSRTYDKFDVKDKNKREQTFGPMAGFTVAQAGIELENIKGSNVGAEAKVALATAKLGVHVENGNLHIGAEATLVKYESAIKIPLPFSDKKLQIGGSASLGTVGGSLEAGKSGVKFHVPVGPGVGLWGFGGEFAIKE</sequence>
<dbReference type="Pfam" id="PF06013">
    <property type="entry name" value="WXG100"/>
    <property type="match status" value="1"/>
</dbReference>
<proteinExistence type="predicted"/>
<dbReference type="InterPro" id="IPR010310">
    <property type="entry name" value="T7SS_ESAT-6-like"/>
</dbReference>
<dbReference type="InterPro" id="IPR036689">
    <property type="entry name" value="ESAT-6-like_sf"/>
</dbReference>
<comment type="caution">
    <text evidence="2">The sequence shown here is derived from an EMBL/GenBank/DDBJ whole genome shotgun (WGS) entry which is preliminary data.</text>
</comment>
<evidence type="ECO:0000313" key="2">
    <source>
        <dbReference type="EMBL" id="PGM88458.1"/>
    </source>
</evidence>